<dbReference type="NCBIfam" id="TIGR00675">
    <property type="entry name" value="dcm"/>
    <property type="match status" value="1"/>
</dbReference>
<name>A0A9Q0GRU0_9MAGN</name>
<reference evidence="15" key="1">
    <citation type="journal article" date="2023" name="Plant J.">
        <title>The genome of the king protea, Protea cynaroides.</title>
        <authorList>
            <person name="Chang J."/>
            <person name="Duong T.A."/>
            <person name="Schoeman C."/>
            <person name="Ma X."/>
            <person name="Roodt D."/>
            <person name="Barker N."/>
            <person name="Li Z."/>
            <person name="Van de Peer Y."/>
            <person name="Mizrachi E."/>
        </authorList>
    </citation>
    <scope>NUCLEOTIDE SEQUENCE</scope>
    <source>
        <tissue evidence="15">Young leaves</tissue>
    </source>
</reference>
<keyword evidence="4 9" id="KW-0949">S-adenosyl-L-methionine</keyword>
<dbReference type="Pfam" id="PF00145">
    <property type="entry name" value="DNA_methylase"/>
    <property type="match status" value="1"/>
</dbReference>
<dbReference type="PROSITE" id="PS51038">
    <property type="entry name" value="BAH"/>
    <property type="match status" value="1"/>
</dbReference>
<sequence length="1245" mass="140226">MAVKRRSRRSPIIMQSSTGKPHLVQNGDSKDRSEKNIKDLPMSNDRPLRRSPRINLGSGSMHMDSEMIDLTMPEERCMRQSLRRCSAIRLAVLAEKRASKKLNSIMSEERCLRRSPRLSSPSACEFDPMQSEKRPSKKQKTSVSVVDSEMLEEKCVRQSPRINSALAGTRSSGCKADAVKLASLTDKDSLKEEETKVLIVDLETSKESCPRRSPRISLAVAGTGNCESKVKFDNLARPAEKQPPKKPGIIDLTILEDRWLRRSARLSSGLLGTVYSGCKANSKELAASAEKHLLKKRNISVVIIDLETMEGHRLRRSLRISSAPLRTGKSERMANSIQFAGSTEKRPSKMQKTSVSTIGLAISKDGCLRRSPRTSSTSEGAENSGHKTNAVKLAGLAKKWPAVSSIGAMLEEGCRRCSPRSYSAPKRTENSAHKANAAKSAGPVEKWHSNKQKCSVSKKNKGDDSFFIGDPIPFEEACKRWPWRYEEKGQGSKGGKKASEDDEDEMILNVKCHYAQAEILKCVFDLGDCAYVKGKGGPNYVGKILEFFKTMDGEDYFRVQWFFRAEDTVMKDQAEFHDKKRLFFSDLMNDNILDCIVSKVKIIQIAPNVGLKSKYIPPCDFYYDMKYSVDYSTFCTVLDNNPKENSNLSSSSSTDAVHMNSSRPCLVERPRHGYEKSELTLLDLYSGCGGMSSGLYLGAKLSGVNLVAKWAVDSNESALASLRLNNPDSQTRNESAEDFLDLLKEWEKLCERYVVDLRKTYSVPKVDVGKVNPEYKIPPGEYEVLRLVDICYGDPRETGKRGLKFKVRWKGYGPSNDTWEPVEELSKCEDGIRDFVREGFKLKILPLPGDVDVVCGGPPCQGISGYNRFRNVDAPLEDERNRQIVIFMDIVKFLKPKFVLMENVVDILRFADGSLGRYALSRLVHLNYQARLGIMAAGCYGLPQFRLRVFLWGAHPCERLPQFPLPTHDVILRYGAPCEFERNTVAYDEGQPRKLERPLHLQDAISDLPAVTNNETREEMPHQMRPQTEFQKFIRSTKYEMMGSMLNGEKTKKSVLYDHRPFQLNEDDYLRVCQIPKRKGANFRDFPGVIVGADNVVQLDPKMERVLLPSGKPLVPDYALTLYQGKSVRPFARLWWDETVTTVLTTPEPRNKATLHPEQDRVLTIREYARLQGFPDYYRFCGTIKERYCQIGNAVAVPVSKALGYALGMASLKLTGDEPRMILPPKFSHSTTLQLVQSSSSEVEE</sequence>
<dbReference type="PROSITE" id="PS50013">
    <property type="entry name" value="CHROMO_2"/>
    <property type="match status" value="1"/>
</dbReference>
<dbReference type="EC" id="2.1.1.37" evidence="11"/>
<dbReference type="FunFam" id="3.40.50.150:FF:000143">
    <property type="entry name" value="DNA (cytosine-5)-methyltransferase 1"/>
    <property type="match status" value="1"/>
</dbReference>
<feature type="domain" description="BAH" evidence="14">
    <location>
        <begin position="522"/>
        <end position="638"/>
    </location>
</feature>
<feature type="compositionally biased region" description="Basic and acidic residues" evidence="12">
    <location>
        <begin position="28"/>
        <end position="38"/>
    </location>
</feature>
<dbReference type="InterPro" id="IPR023780">
    <property type="entry name" value="Chromo_domain"/>
</dbReference>
<evidence type="ECO:0000259" key="14">
    <source>
        <dbReference type="PROSITE" id="PS51038"/>
    </source>
</evidence>
<dbReference type="FunFam" id="2.30.30.490:FF:000011">
    <property type="entry name" value="DNA (cytosine-5)-methyltransferase 1"/>
    <property type="match status" value="1"/>
</dbReference>
<dbReference type="InterPro" id="IPR050390">
    <property type="entry name" value="C5-Methyltransferase"/>
</dbReference>
<accession>A0A9Q0GRU0</accession>
<keyword evidence="5" id="KW-0238">DNA-binding</keyword>
<dbReference type="AlphaFoldDB" id="A0A9Q0GRU0"/>
<dbReference type="InterPro" id="IPR001525">
    <property type="entry name" value="C5_MeTfrase"/>
</dbReference>
<feature type="region of interest" description="Disordered" evidence="12">
    <location>
        <begin position="418"/>
        <end position="460"/>
    </location>
</feature>
<comment type="caution">
    <text evidence="15">The sequence shown here is derived from an EMBL/GenBank/DDBJ whole genome shotgun (WGS) entry which is preliminary data.</text>
</comment>
<dbReference type="Pfam" id="PF00385">
    <property type="entry name" value="Chromo"/>
    <property type="match status" value="1"/>
</dbReference>
<feature type="region of interest" description="Disordered" evidence="12">
    <location>
        <begin position="1"/>
        <end position="61"/>
    </location>
</feature>
<dbReference type="InterPro" id="IPR016197">
    <property type="entry name" value="Chromo-like_dom_sf"/>
</dbReference>
<dbReference type="PROSITE" id="PS00598">
    <property type="entry name" value="CHROMO_1"/>
    <property type="match status" value="1"/>
</dbReference>
<keyword evidence="2 9" id="KW-0489">Methyltransferase</keyword>
<dbReference type="GO" id="GO:0003886">
    <property type="term" value="F:DNA (cytosine-5-)-methyltransferase activity"/>
    <property type="evidence" value="ECO:0007669"/>
    <property type="project" value="UniProtKB-EC"/>
</dbReference>
<dbReference type="PROSITE" id="PS51679">
    <property type="entry name" value="SAM_MT_C5"/>
    <property type="match status" value="1"/>
</dbReference>
<dbReference type="Pfam" id="PF01426">
    <property type="entry name" value="BAH"/>
    <property type="match status" value="1"/>
</dbReference>
<feature type="domain" description="Chromo" evidence="13">
    <location>
        <begin position="782"/>
        <end position="838"/>
    </location>
</feature>
<feature type="active site" evidence="8 9">
    <location>
        <position position="860"/>
    </location>
</feature>
<dbReference type="SMART" id="SM00439">
    <property type="entry name" value="BAH"/>
    <property type="match status" value="1"/>
</dbReference>
<dbReference type="SUPFAM" id="SSF54160">
    <property type="entry name" value="Chromo domain-like"/>
    <property type="match status" value="1"/>
</dbReference>
<dbReference type="InterPro" id="IPR023779">
    <property type="entry name" value="Chromodomain_CS"/>
</dbReference>
<dbReference type="InterPro" id="IPR018117">
    <property type="entry name" value="C5_DNA_meth_AS"/>
</dbReference>
<evidence type="ECO:0000256" key="7">
    <source>
        <dbReference type="ARBA" id="ARBA00047422"/>
    </source>
</evidence>
<feature type="region of interest" description="Disordered" evidence="12">
    <location>
        <begin position="367"/>
        <end position="387"/>
    </location>
</feature>
<evidence type="ECO:0000256" key="4">
    <source>
        <dbReference type="ARBA" id="ARBA00022691"/>
    </source>
</evidence>
<dbReference type="GO" id="GO:0006346">
    <property type="term" value="P:DNA methylation-dependent constitutive heterochromatin formation"/>
    <property type="evidence" value="ECO:0007669"/>
    <property type="project" value="InterPro"/>
</dbReference>
<dbReference type="Gene3D" id="2.30.30.490">
    <property type="match status" value="1"/>
</dbReference>
<keyword evidence="6" id="KW-0539">Nucleus</keyword>
<evidence type="ECO:0000256" key="8">
    <source>
        <dbReference type="PIRSR" id="PIRSR037404-1"/>
    </source>
</evidence>
<evidence type="ECO:0000313" key="16">
    <source>
        <dbReference type="Proteomes" id="UP001141806"/>
    </source>
</evidence>
<dbReference type="PANTHER" id="PTHR10629">
    <property type="entry name" value="CYTOSINE-SPECIFIC METHYLTRANSFERASE"/>
    <property type="match status" value="1"/>
</dbReference>
<dbReference type="GO" id="GO:0032259">
    <property type="term" value="P:methylation"/>
    <property type="evidence" value="ECO:0007669"/>
    <property type="project" value="UniProtKB-KW"/>
</dbReference>
<feature type="region of interest" description="Disordered" evidence="12">
    <location>
        <begin position="113"/>
        <end position="144"/>
    </location>
</feature>
<dbReference type="GO" id="GO:0044027">
    <property type="term" value="P:negative regulation of gene expression via chromosomal CpG island methylation"/>
    <property type="evidence" value="ECO:0007669"/>
    <property type="project" value="TreeGrafter"/>
</dbReference>
<dbReference type="SUPFAM" id="SSF53335">
    <property type="entry name" value="S-adenosyl-L-methionine-dependent methyltransferases"/>
    <property type="match status" value="1"/>
</dbReference>
<evidence type="ECO:0000256" key="5">
    <source>
        <dbReference type="ARBA" id="ARBA00023125"/>
    </source>
</evidence>
<evidence type="ECO:0000256" key="9">
    <source>
        <dbReference type="PROSITE-ProRule" id="PRU01016"/>
    </source>
</evidence>
<dbReference type="PROSITE" id="PS00094">
    <property type="entry name" value="C5_MTASE_1"/>
    <property type="match status" value="1"/>
</dbReference>
<proteinExistence type="inferred from homology"/>
<dbReference type="CDD" id="cd18635">
    <property type="entry name" value="CD_CMT3_like"/>
    <property type="match status" value="1"/>
</dbReference>
<dbReference type="OrthoDB" id="5376140at2759"/>
<protein>
    <recommendedName>
        <fullName evidence="11">Cytosine-specific methyltransferase</fullName>
        <ecNumber evidence="11">2.1.1.37</ecNumber>
    </recommendedName>
</protein>
<dbReference type="InterPro" id="IPR001025">
    <property type="entry name" value="BAH_dom"/>
</dbReference>
<dbReference type="FunFam" id="3.90.120.10:FF:000003">
    <property type="entry name" value="DNA (cytosine-5)-methyltransferase 1"/>
    <property type="match status" value="1"/>
</dbReference>
<evidence type="ECO:0000256" key="6">
    <source>
        <dbReference type="ARBA" id="ARBA00023242"/>
    </source>
</evidence>
<dbReference type="InterPro" id="IPR043151">
    <property type="entry name" value="BAH_sf"/>
</dbReference>
<keyword evidence="16" id="KW-1185">Reference proteome</keyword>
<dbReference type="PANTHER" id="PTHR10629:SF34">
    <property type="entry name" value="DNA (CYTOSINE-5)-METHYLTRANSFERASE CMT2"/>
    <property type="match status" value="1"/>
</dbReference>
<comment type="catalytic activity">
    <reaction evidence="7 11">
        <text>a 2'-deoxycytidine in DNA + S-adenosyl-L-methionine = a 5-methyl-2'-deoxycytidine in DNA + S-adenosyl-L-homocysteine + H(+)</text>
        <dbReference type="Rhea" id="RHEA:13681"/>
        <dbReference type="Rhea" id="RHEA-COMP:11369"/>
        <dbReference type="Rhea" id="RHEA-COMP:11370"/>
        <dbReference type="ChEBI" id="CHEBI:15378"/>
        <dbReference type="ChEBI" id="CHEBI:57856"/>
        <dbReference type="ChEBI" id="CHEBI:59789"/>
        <dbReference type="ChEBI" id="CHEBI:85452"/>
        <dbReference type="ChEBI" id="CHEBI:85454"/>
        <dbReference type="EC" id="2.1.1.37"/>
    </reaction>
</comment>
<keyword evidence="3 9" id="KW-0808">Transferase</keyword>
<dbReference type="GO" id="GO:0005634">
    <property type="term" value="C:nucleus"/>
    <property type="evidence" value="ECO:0007669"/>
    <property type="project" value="UniProtKB-SubCell"/>
</dbReference>
<evidence type="ECO:0000256" key="1">
    <source>
        <dbReference type="ARBA" id="ARBA00004123"/>
    </source>
</evidence>
<comment type="similarity">
    <text evidence="9 10">Belongs to the class I-like SAM-binding methyltransferase superfamily. C5-methyltransferase family.</text>
</comment>
<evidence type="ECO:0000313" key="15">
    <source>
        <dbReference type="EMBL" id="KAJ4952365.1"/>
    </source>
</evidence>
<dbReference type="GO" id="GO:0003682">
    <property type="term" value="F:chromatin binding"/>
    <property type="evidence" value="ECO:0007669"/>
    <property type="project" value="InterPro"/>
</dbReference>
<dbReference type="InterPro" id="IPR000953">
    <property type="entry name" value="Chromo/chromo_shadow_dom"/>
</dbReference>
<gene>
    <name evidence="15" type="ORF">NE237_029197</name>
</gene>
<dbReference type="GO" id="GO:0003677">
    <property type="term" value="F:DNA binding"/>
    <property type="evidence" value="ECO:0007669"/>
    <property type="project" value="UniProtKB-KW"/>
</dbReference>
<evidence type="ECO:0000256" key="3">
    <source>
        <dbReference type="ARBA" id="ARBA00022679"/>
    </source>
</evidence>
<dbReference type="Gene3D" id="3.40.50.150">
    <property type="entry name" value="Vaccinia Virus protein VP39"/>
    <property type="match status" value="1"/>
</dbReference>
<dbReference type="InterPro" id="IPR029063">
    <property type="entry name" value="SAM-dependent_MTases_sf"/>
</dbReference>
<evidence type="ECO:0000256" key="11">
    <source>
        <dbReference type="RuleBase" id="RU000417"/>
    </source>
</evidence>
<dbReference type="Proteomes" id="UP001141806">
    <property type="component" value="Unassembled WGS sequence"/>
</dbReference>
<dbReference type="SMART" id="SM00298">
    <property type="entry name" value="CHROMO"/>
    <property type="match status" value="1"/>
</dbReference>
<evidence type="ECO:0000259" key="13">
    <source>
        <dbReference type="PROSITE" id="PS50013"/>
    </source>
</evidence>
<dbReference type="EMBL" id="JAMYWD010000012">
    <property type="protein sequence ID" value="KAJ4952365.1"/>
    <property type="molecule type" value="Genomic_DNA"/>
</dbReference>
<dbReference type="PRINTS" id="PR00105">
    <property type="entry name" value="C5METTRFRASE"/>
</dbReference>
<evidence type="ECO:0000256" key="12">
    <source>
        <dbReference type="SAM" id="MobiDB-lite"/>
    </source>
</evidence>
<organism evidence="15 16">
    <name type="scientific">Protea cynaroides</name>
    <dbReference type="NCBI Taxonomy" id="273540"/>
    <lineage>
        <taxon>Eukaryota</taxon>
        <taxon>Viridiplantae</taxon>
        <taxon>Streptophyta</taxon>
        <taxon>Embryophyta</taxon>
        <taxon>Tracheophyta</taxon>
        <taxon>Spermatophyta</taxon>
        <taxon>Magnoliopsida</taxon>
        <taxon>Proteales</taxon>
        <taxon>Proteaceae</taxon>
        <taxon>Protea</taxon>
    </lineage>
</organism>
<evidence type="ECO:0000256" key="2">
    <source>
        <dbReference type="ARBA" id="ARBA00022603"/>
    </source>
</evidence>
<dbReference type="Gene3D" id="3.90.120.10">
    <property type="entry name" value="DNA Methylase, subunit A, domain 2"/>
    <property type="match status" value="1"/>
</dbReference>
<comment type="subcellular location">
    <subcellularLocation>
        <location evidence="1">Nucleus</location>
    </subcellularLocation>
</comment>
<evidence type="ECO:0000256" key="10">
    <source>
        <dbReference type="RuleBase" id="RU000416"/>
    </source>
</evidence>